<evidence type="ECO:0000313" key="4">
    <source>
        <dbReference type="EMBL" id="EZH75412.1"/>
    </source>
</evidence>
<dbReference type="STRING" id="1317122.ATO12_01140"/>
<dbReference type="Proteomes" id="UP000023541">
    <property type="component" value="Unassembled WGS sequence"/>
</dbReference>
<keyword evidence="5" id="KW-1185">Reference proteome</keyword>
<feature type="repeat" description="TPR" evidence="3">
    <location>
        <begin position="135"/>
        <end position="168"/>
    </location>
</feature>
<comment type="caution">
    <text evidence="4">The sequence shown here is derived from an EMBL/GenBank/DDBJ whole genome shotgun (WGS) entry which is preliminary data.</text>
</comment>
<dbReference type="InterPro" id="IPR011990">
    <property type="entry name" value="TPR-like_helical_dom_sf"/>
</dbReference>
<name>A0A023BZ96_9FLAO</name>
<dbReference type="EMBL" id="AQRA01000001">
    <property type="protein sequence ID" value="EZH75412.1"/>
    <property type="molecule type" value="Genomic_DNA"/>
</dbReference>
<accession>A0A023BZ96</accession>
<dbReference type="OrthoDB" id="1159834at2"/>
<dbReference type="InterPro" id="IPR013105">
    <property type="entry name" value="TPR_2"/>
</dbReference>
<dbReference type="SUPFAM" id="SSF48452">
    <property type="entry name" value="TPR-like"/>
    <property type="match status" value="1"/>
</dbReference>
<organism evidence="4 5">
    <name type="scientific">Aquimarina atlantica</name>
    <dbReference type="NCBI Taxonomy" id="1317122"/>
    <lineage>
        <taxon>Bacteria</taxon>
        <taxon>Pseudomonadati</taxon>
        <taxon>Bacteroidota</taxon>
        <taxon>Flavobacteriia</taxon>
        <taxon>Flavobacteriales</taxon>
        <taxon>Flavobacteriaceae</taxon>
        <taxon>Aquimarina</taxon>
    </lineage>
</organism>
<reference evidence="4 5" key="1">
    <citation type="submission" date="2014-04" db="EMBL/GenBank/DDBJ databases">
        <title>Aquimarina sp. 22II-S11-z7 Genome Sequencing.</title>
        <authorList>
            <person name="Lai Q."/>
        </authorList>
    </citation>
    <scope>NUCLEOTIDE SEQUENCE [LARGE SCALE GENOMIC DNA]</scope>
    <source>
        <strain evidence="4 5">22II-S11-z7</strain>
    </source>
</reference>
<proteinExistence type="predicted"/>
<dbReference type="eggNOG" id="ENOG502ZKZ9">
    <property type="taxonomic scope" value="Bacteria"/>
</dbReference>
<evidence type="ECO:0000256" key="1">
    <source>
        <dbReference type="ARBA" id="ARBA00022737"/>
    </source>
</evidence>
<sequence>MNNFLSIVSLFFITISIYGQEYKEKLSNDVCKCFTENNKKGINTLENCFTQNIGNYRNELDKLIDKNSSISEYKQGEIIGKKIFFEMQQSLIQKCDAYFLFFENLREQSILAMKKKYSQSKVDSITTLISKNKTTELLWERANLYFANNELKNAKIDYQECLKMDPNHIPSMFFLSWLYERNKDYDKAIKLYQVIEKVTKKQEIVLFIEIATRKSKE</sequence>
<keyword evidence="1" id="KW-0677">Repeat</keyword>
<gene>
    <name evidence="4" type="ORF">ATO12_01140</name>
</gene>
<dbReference type="SMART" id="SM00028">
    <property type="entry name" value="TPR"/>
    <property type="match status" value="2"/>
</dbReference>
<dbReference type="Pfam" id="PF13181">
    <property type="entry name" value="TPR_8"/>
    <property type="match status" value="1"/>
</dbReference>
<evidence type="ECO:0000313" key="5">
    <source>
        <dbReference type="Proteomes" id="UP000023541"/>
    </source>
</evidence>
<evidence type="ECO:0000256" key="2">
    <source>
        <dbReference type="ARBA" id="ARBA00022803"/>
    </source>
</evidence>
<protein>
    <submittedName>
        <fullName evidence="4">Uncharacterized protein</fullName>
    </submittedName>
</protein>
<dbReference type="Pfam" id="PF07719">
    <property type="entry name" value="TPR_2"/>
    <property type="match status" value="1"/>
</dbReference>
<dbReference type="Gene3D" id="1.25.40.10">
    <property type="entry name" value="Tetratricopeptide repeat domain"/>
    <property type="match status" value="1"/>
</dbReference>
<keyword evidence="2 3" id="KW-0802">TPR repeat</keyword>
<dbReference type="PROSITE" id="PS50005">
    <property type="entry name" value="TPR"/>
    <property type="match status" value="1"/>
</dbReference>
<dbReference type="InterPro" id="IPR019734">
    <property type="entry name" value="TPR_rpt"/>
</dbReference>
<dbReference type="AlphaFoldDB" id="A0A023BZ96"/>
<dbReference type="RefSeq" id="WP_034237877.1">
    <property type="nucleotide sequence ID" value="NZ_AQRA01000001.1"/>
</dbReference>
<evidence type="ECO:0000256" key="3">
    <source>
        <dbReference type="PROSITE-ProRule" id="PRU00339"/>
    </source>
</evidence>